<protein>
    <submittedName>
        <fullName evidence="1">65-kDa microtubule-associated-like protein</fullName>
    </submittedName>
</protein>
<gene>
    <name evidence="1" type="ORF">OWV82_011761</name>
</gene>
<organism evidence="1 2">
    <name type="scientific">Melia azedarach</name>
    <name type="common">Chinaberry tree</name>
    <dbReference type="NCBI Taxonomy" id="155640"/>
    <lineage>
        <taxon>Eukaryota</taxon>
        <taxon>Viridiplantae</taxon>
        <taxon>Streptophyta</taxon>
        <taxon>Embryophyta</taxon>
        <taxon>Tracheophyta</taxon>
        <taxon>Spermatophyta</taxon>
        <taxon>Magnoliopsida</taxon>
        <taxon>eudicotyledons</taxon>
        <taxon>Gunneridae</taxon>
        <taxon>Pentapetalae</taxon>
        <taxon>rosids</taxon>
        <taxon>malvids</taxon>
        <taxon>Sapindales</taxon>
        <taxon>Meliaceae</taxon>
        <taxon>Melia</taxon>
    </lineage>
</organism>
<accession>A0ACC1Y2N2</accession>
<dbReference type="Proteomes" id="UP001164539">
    <property type="component" value="Chromosome 6"/>
</dbReference>
<reference evidence="1 2" key="1">
    <citation type="journal article" date="2023" name="Science">
        <title>Complex scaffold remodeling in plant triterpene biosynthesis.</title>
        <authorList>
            <person name="De La Pena R."/>
            <person name="Hodgson H."/>
            <person name="Liu J.C."/>
            <person name="Stephenson M.J."/>
            <person name="Martin A.C."/>
            <person name="Owen C."/>
            <person name="Harkess A."/>
            <person name="Leebens-Mack J."/>
            <person name="Jimenez L.E."/>
            <person name="Osbourn A."/>
            <person name="Sattely E.S."/>
        </authorList>
    </citation>
    <scope>NUCLEOTIDE SEQUENCE [LARGE SCALE GENOMIC DNA]</scope>
    <source>
        <strain evidence="2">cv. JPN11</strain>
        <tissue evidence="1">Leaf</tissue>
    </source>
</reference>
<proteinExistence type="predicted"/>
<sequence length="738" mass="83815">MSNLNDPLLQLETTCGSLLYELQIIWDEVGETDTDRDKMLLELEQECLEVYRRRVDQANRCRAQLRQAIADSEAELAAICSAMGERPVHIRQSDQTVGSLKEELKKILPQLEEMRKRKSDRKKQFVEVLEQIQIIKNEIYGTTVYISSKTVDEADLSLRKLEEFHRELHELQKEKSDRLKQIQDHLNTLNSLCSVLGIDFKNTVTEVHPSLGDSEGSRCIRNDTIERLTIAIRKLREVKIQRMQKLQDLATTMLELWNLMDTPIEEQQMFQNVTCNIAASEHEITEPNTLSVDFINYVEAEVTRLEELKSSKMKELVLKKRSELEEICRKTHMVPENDSSMEYILEAIESGAIDPANVLEQIELQVAKIKEEAFSRKEILEKVDKWLAACEEECWLEEYNRDDNRYNAGKGAHLTLKRAEKARALVNKLPGMVEALASKIIAWEKERGFEFLYDGIRLLSMLEEYTILRQEKEQERRRQRDQKKLQGQLIAEQEALYGSKPSPSKAQSVKKAPRVSTGGASNRRLSVGGAMLQTPKPDLLSTTKATPHSRTVKKIDRILQNEHSTLRHDDGFAALSAGRRGLDIAGVPTKKHSFGAYEPESPMVRKPFSPISSTASSKSNIANLLDDLNNTTTYSSDAIQKTLPPSDVSFTTPLKTTTTILDDENRTPKTMPIPVPPTPSTISVPMQTAMTPAPAPVLIPFSTKQQVEETAEEIEYSFEERRAGFVLPKVSIKPMIQV</sequence>
<comment type="caution">
    <text evidence="1">The sequence shown here is derived from an EMBL/GenBank/DDBJ whole genome shotgun (WGS) entry which is preliminary data.</text>
</comment>
<name>A0ACC1Y2N2_MELAZ</name>
<keyword evidence="2" id="KW-1185">Reference proteome</keyword>
<evidence type="ECO:0000313" key="1">
    <source>
        <dbReference type="EMBL" id="KAJ4716790.1"/>
    </source>
</evidence>
<dbReference type="EMBL" id="CM051399">
    <property type="protein sequence ID" value="KAJ4716790.1"/>
    <property type="molecule type" value="Genomic_DNA"/>
</dbReference>
<evidence type="ECO:0000313" key="2">
    <source>
        <dbReference type="Proteomes" id="UP001164539"/>
    </source>
</evidence>